<accession>A0A0A6Q2M1</accession>
<feature type="signal peptide" evidence="1">
    <location>
        <begin position="1"/>
        <end position="23"/>
    </location>
</feature>
<dbReference type="PROSITE" id="PS51257">
    <property type="entry name" value="PROKAR_LIPOPROTEIN"/>
    <property type="match status" value="1"/>
</dbReference>
<comment type="caution">
    <text evidence="2">The sequence shown here is derived from an EMBL/GenBank/DDBJ whole genome shotgun (WGS) entry which is preliminary data.</text>
</comment>
<dbReference type="Proteomes" id="UP000238081">
    <property type="component" value="Unassembled WGS sequence"/>
</dbReference>
<sequence>MFLRKSIIGILSVSMIMSTTFIACSNKREIKNISDGKIQSFNIEKTLENKYEAEISEFEFGDYSYTSSSGHTMPYNIRGRIAVPKGEGKFPVVFITHGSHENIDESKRFDTGFDYLIKSLAENGYVAVSMDMSKAYIWKYGDNDDTEKSIPMAEKHIEMLKNANEGKNPGYSIDLTNKINFDDLCLAGHSRGGLAAIEIANNEIRNGNNVKGILLIAPTLNEDIKVGEYDISIIVPQYDGDVASLEGYGIYDSLKKEDRNYLASVTLLERANHNYFNRNIVRNDAEFAMDKYSKEQLTREEQEDFLRNFTVDFFNTSLNKNLKNTMYDLEQPQPNKMYGYDVKVETISGKVTQLVDMKNIENVSSEGSVIEATVDSWFFKDDKTLIDTLTFGNGELKIKPLLNVKWTSENDTVTIKPKTSDFTTSKSLIINLAVDSADELNEKNKTQSFTVQLKDNRQNISNISLPEGMNALKYYDGEIGVTPLDNEEIKYWTTKIPLGEVRIPLKDFQNIDLSNIDEVSFLFNKTLSGGILIESIQLQ</sequence>
<dbReference type="SUPFAM" id="SSF53474">
    <property type="entry name" value="alpha/beta-Hydrolases"/>
    <property type="match status" value="1"/>
</dbReference>
<name>A0A0A6Q2M1_CLOBU</name>
<protein>
    <recommendedName>
        <fullName evidence="4">Alpha/beta hydrolase</fullName>
    </recommendedName>
</protein>
<gene>
    <name evidence="2" type="ORF">AWN73_00190</name>
</gene>
<keyword evidence="1" id="KW-0732">Signal</keyword>
<dbReference type="InterPro" id="IPR029058">
    <property type="entry name" value="AB_hydrolase_fold"/>
</dbReference>
<dbReference type="ESTHER" id="clobu-a0a0a6q2m1">
    <property type="family name" value="Chlorophyllase"/>
</dbReference>
<dbReference type="Gene3D" id="3.40.50.1820">
    <property type="entry name" value="alpha/beta hydrolase"/>
    <property type="match status" value="1"/>
</dbReference>
<evidence type="ECO:0000313" key="3">
    <source>
        <dbReference type="Proteomes" id="UP000238081"/>
    </source>
</evidence>
<reference evidence="2 3" key="1">
    <citation type="submission" date="2016-01" db="EMBL/GenBank/DDBJ databases">
        <title>Characterization of the Clostridium difficile lineages that are prevalent in Hong Kong and China.</title>
        <authorList>
            <person name="Kwok J.S.-L."/>
            <person name="Lam W.-Y."/>
            <person name="Ip M."/>
            <person name="Chan T.-F."/>
            <person name="Hawkey P.M."/>
            <person name="Tsui S.K.-W."/>
        </authorList>
    </citation>
    <scope>NUCLEOTIDE SEQUENCE [LARGE SCALE GENOMIC DNA]</scope>
    <source>
        <strain evidence="2 3">300064</strain>
    </source>
</reference>
<feature type="chain" id="PRO_5007387859" description="Alpha/beta hydrolase" evidence="1">
    <location>
        <begin position="24"/>
        <end position="539"/>
    </location>
</feature>
<dbReference type="RefSeq" id="WP_043661931.1">
    <property type="nucleotide sequence ID" value="NZ_JSEG01000001.1"/>
</dbReference>
<dbReference type="EMBL" id="LRDH01000001">
    <property type="protein sequence ID" value="PPV17867.1"/>
    <property type="molecule type" value="Genomic_DNA"/>
</dbReference>
<evidence type="ECO:0000313" key="2">
    <source>
        <dbReference type="EMBL" id="PPV17867.1"/>
    </source>
</evidence>
<organism evidence="2 3">
    <name type="scientific">Clostridium butyricum</name>
    <dbReference type="NCBI Taxonomy" id="1492"/>
    <lineage>
        <taxon>Bacteria</taxon>
        <taxon>Bacillati</taxon>
        <taxon>Bacillota</taxon>
        <taxon>Clostridia</taxon>
        <taxon>Eubacteriales</taxon>
        <taxon>Clostridiaceae</taxon>
        <taxon>Clostridium</taxon>
    </lineage>
</organism>
<dbReference type="AlphaFoldDB" id="A0A0A6Q2M1"/>
<proteinExistence type="predicted"/>
<evidence type="ECO:0008006" key="4">
    <source>
        <dbReference type="Google" id="ProtNLM"/>
    </source>
</evidence>
<evidence type="ECO:0000256" key="1">
    <source>
        <dbReference type="SAM" id="SignalP"/>
    </source>
</evidence>